<proteinExistence type="predicted"/>
<dbReference type="Pfam" id="PF07727">
    <property type="entry name" value="RVT_2"/>
    <property type="match status" value="1"/>
</dbReference>
<dbReference type="InterPro" id="IPR057670">
    <property type="entry name" value="SH3_retrovirus"/>
</dbReference>
<dbReference type="EMBL" id="JBBWWQ010000003">
    <property type="protein sequence ID" value="KAK8950916.1"/>
    <property type="molecule type" value="Genomic_DNA"/>
</dbReference>
<evidence type="ECO:0000313" key="6">
    <source>
        <dbReference type="Proteomes" id="UP001418222"/>
    </source>
</evidence>
<dbReference type="InterPro" id="IPR039537">
    <property type="entry name" value="Retrotran_Ty1/copia-like"/>
</dbReference>
<comment type="caution">
    <text evidence="5">The sequence shown here is derived from an EMBL/GenBank/DDBJ whole genome shotgun (WGS) entry which is preliminary data.</text>
</comment>
<dbReference type="AlphaFoldDB" id="A0AAP0BV85"/>
<dbReference type="GO" id="GO:0016787">
    <property type="term" value="F:hydrolase activity"/>
    <property type="evidence" value="ECO:0007669"/>
    <property type="project" value="UniProtKB-KW"/>
</dbReference>
<feature type="domain" description="Retroviral polymerase SH3-like" evidence="4">
    <location>
        <begin position="88"/>
        <end position="141"/>
    </location>
</feature>
<evidence type="ECO:0000256" key="1">
    <source>
        <dbReference type="ARBA" id="ARBA00022723"/>
    </source>
</evidence>
<dbReference type="Proteomes" id="UP001418222">
    <property type="component" value="Unassembled WGS sequence"/>
</dbReference>
<keyword evidence="2" id="KW-0378">Hydrolase</keyword>
<keyword evidence="1" id="KW-0479">Metal-binding</keyword>
<dbReference type="Gene3D" id="3.30.420.10">
    <property type="entry name" value="Ribonuclease H-like superfamily/Ribonuclease H"/>
    <property type="match status" value="1"/>
</dbReference>
<dbReference type="PANTHER" id="PTHR42648:SF28">
    <property type="entry name" value="TRANSPOSON-ENCODED PROTEIN WITH RIBONUCLEASE H-LIKE AND RETROVIRUS ZINC FINGER-LIKE DOMAINS"/>
    <property type="match status" value="1"/>
</dbReference>
<dbReference type="SUPFAM" id="SSF53098">
    <property type="entry name" value="Ribonuclease H-like"/>
    <property type="match status" value="1"/>
</dbReference>
<gene>
    <name evidence="5" type="ORF">KSP39_PZI003024</name>
</gene>
<protein>
    <recommendedName>
        <fullName evidence="7">Reverse transcriptase Ty1/copia-type domain-containing protein</fullName>
    </recommendedName>
</protein>
<evidence type="ECO:0000313" key="5">
    <source>
        <dbReference type="EMBL" id="KAK8950916.1"/>
    </source>
</evidence>
<reference evidence="5 6" key="1">
    <citation type="journal article" date="2022" name="Nat. Plants">
        <title>Genomes of leafy and leafless Platanthera orchids illuminate the evolution of mycoheterotrophy.</title>
        <authorList>
            <person name="Li M.H."/>
            <person name="Liu K.W."/>
            <person name="Li Z."/>
            <person name="Lu H.C."/>
            <person name="Ye Q.L."/>
            <person name="Zhang D."/>
            <person name="Wang J.Y."/>
            <person name="Li Y.F."/>
            <person name="Zhong Z.M."/>
            <person name="Liu X."/>
            <person name="Yu X."/>
            <person name="Liu D.K."/>
            <person name="Tu X.D."/>
            <person name="Liu B."/>
            <person name="Hao Y."/>
            <person name="Liao X.Y."/>
            <person name="Jiang Y.T."/>
            <person name="Sun W.H."/>
            <person name="Chen J."/>
            <person name="Chen Y.Q."/>
            <person name="Ai Y."/>
            <person name="Zhai J.W."/>
            <person name="Wu S.S."/>
            <person name="Zhou Z."/>
            <person name="Hsiao Y.Y."/>
            <person name="Wu W.L."/>
            <person name="Chen Y.Y."/>
            <person name="Lin Y.F."/>
            <person name="Hsu J.L."/>
            <person name="Li C.Y."/>
            <person name="Wang Z.W."/>
            <person name="Zhao X."/>
            <person name="Zhong W.Y."/>
            <person name="Ma X.K."/>
            <person name="Ma L."/>
            <person name="Huang J."/>
            <person name="Chen G.Z."/>
            <person name="Huang M.Z."/>
            <person name="Huang L."/>
            <person name="Peng D.H."/>
            <person name="Luo Y.B."/>
            <person name="Zou S.Q."/>
            <person name="Chen S.P."/>
            <person name="Lan S."/>
            <person name="Tsai W.C."/>
            <person name="Van de Peer Y."/>
            <person name="Liu Z.J."/>
        </authorList>
    </citation>
    <scope>NUCLEOTIDE SEQUENCE [LARGE SCALE GENOMIC DNA]</scope>
    <source>
        <strain evidence="5">Lor287</strain>
    </source>
</reference>
<evidence type="ECO:0000259" key="3">
    <source>
        <dbReference type="Pfam" id="PF07727"/>
    </source>
</evidence>
<evidence type="ECO:0000259" key="4">
    <source>
        <dbReference type="Pfam" id="PF25597"/>
    </source>
</evidence>
<sequence length="343" mass="39290">MRYRASLQCQGDTTTERDGRALNRTLVEKVRCMLSNAGLDKIFWAEAIDYACHLVNRLPSASIGKKTPKEMWSGNPARDYVHMKMFGCPAYYHVKNDKLESRAKKTIFIGFRRRVKDYKLYDQAERKIIISRDVTFDETSLLKAWDSEQVESLKPITTADQKKFDVTPFVPPVPHTPDEVYDETADEVPDTDDQEVEEVETKSQVQDSIARSWTRSQNVPKPAWLRDHIAFALSTSEAEIPCHFKEAVKSPEADFWRDAMDKEMTSLNKNATWILVKLPPGRKAIGCKWVYAKKEVFHGAVDVRYKARLVVKGIAQREGIDYDEMFSSVVKHPSIRVLLALVA</sequence>
<dbReference type="InterPro" id="IPR036397">
    <property type="entry name" value="RNaseH_sf"/>
</dbReference>
<dbReference type="GO" id="GO:0046872">
    <property type="term" value="F:metal ion binding"/>
    <property type="evidence" value="ECO:0007669"/>
    <property type="project" value="UniProtKB-KW"/>
</dbReference>
<name>A0AAP0BV85_9ASPA</name>
<feature type="domain" description="Reverse transcriptase Ty1/copia-type" evidence="3">
    <location>
        <begin position="270"/>
        <end position="342"/>
    </location>
</feature>
<evidence type="ECO:0000256" key="2">
    <source>
        <dbReference type="ARBA" id="ARBA00022801"/>
    </source>
</evidence>
<dbReference type="GO" id="GO:0003676">
    <property type="term" value="F:nucleic acid binding"/>
    <property type="evidence" value="ECO:0007669"/>
    <property type="project" value="InterPro"/>
</dbReference>
<keyword evidence="6" id="KW-1185">Reference proteome</keyword>
<organism evidence="5 6">
    <name type="scientific">Platanthera zijinensis</name>
    <dbReference type="NCBI Taxonomy" id="2320716"/>
    <lineage>
        <taxon>Eukaryota</taxon>
        <taxon>Viridiplantae</taxon>
        <taxon>Streptophyta</taxon>
        <taxon>Embryophyta</taxon>
        <taxon>Tracheophyta</taxon>
        <taxon>Spermatophyta</taxon>
        <taxon>Magnoliopsida</taxon>
        <taxon>Liliopsida</taxon>
        <taxon>Asparagales</taxon>
        <taxon>Orchidaceae</taxon>
        <taxon>Orchidoideae</taxon>
        <taxon>Orchideae</taxon>
        <taxon>Orchidinae</taxon>
        <taxon>Platanthera</taxon>
    </lineage>
</organism>
<evidence type="ECO:0008006" key="7">
    <source>
        <dbReference type="Google" id="ProtNLM"/>
    </source>
</evidence>
<dbReference type="PANTHER" id="PTHR42648">
    <property type="entry name" value="TRANSPOSASE, PUTATIVE-RELATED"/>
    <property type="match status" value="1"/>
</dbReference>
<dbReference type="InterPro" id="IPR013103">
    <property type="entry name" value="RVT_2"/>
</dbReference>
<accession>A0AAP0BV85</accession>
<dbReference type="InterPro" id="IPR012337">
    <property type="entry name" value="RNaseH-like_sf"/>
</dbReference>
<dbReference type="Pfam" id="PF25597">
    <property type="entry name" value="SH3_retrovirus"/>
    <property type="match status" value="1"/>
</dbReference>